<dbReference type="InterPro" id="IPR005064">
    <property type="entry name" value="BUG"/>
</dbReference>
<proteinExistence type="inferred from homology"/>
<dbReference type="CDD" id="cd13578">
    <property type="entry name" value="PBP2_Bug27"/>
    <property type="match status" value="1"/>
</dbReference>
<dbReference type="AlphaFoldDB" id="A0A7Y9LP39"/>
<evidence type="ECO:0000313" key="2">
    <source>
        <dbReference type="EMBL" id="NYE83968.1"/>
    </source>
</evidence>
<gene>
    <name evidence="2" type="ORF">FHW18_003239</name>
</gene>
<dbReference type="RefSeq" id="WP_257021986.1">
    <property type="nucleotide sequence ID" value="NZ_JACBYR010000001.1"/>
</dbReference>
<keyword evidence="2" id="KW-0675">Receptor</keyword>
<dbReference type="PANTHER" id="PTHR42928:SF5">
    <property type="entry name" value="BLR1237 PROTEIN"/>
    <property type="match status" value="1"/>
</dbReference>
<sequence length="353" mass="36729">MPQTPRARALPSFAMRTPADRVPARGAVSRRVMCAALLSSLCALPIAASHAQQGRGDFPNRPLRIVVPFAPGGATDVIARTVAQKMAERMGQAVVVENKAGANGNIGAAQVARSEADGYTLLMATSAHAINQTLYRKLDYRITDFAALSNLASVPLLLVVNPSVPAKTPKELAAFAQRAGAQVNFASGGTGTAAHLAGEQFNTLAGVKMAHVPYKGGSQAQNDLIGGQVQAMFANLPEVLPQVTAGRLRPLALTGATRHASLPDVPTFAQAGYPALDAKSWFGLFAPASTPPAIVTLLSTEIAASVRDPAVQARLKELGAEPIGDTHAAFQTYVAQEVTRWGGLVERSGASAD</sequence>
<comment type="caution">
    <text evidence="2">The sequence shown here is derived from an EMBL/GenBank/DDBJ whole genome shotgun (WGS) entry which is preliminary data.</text>
</comment>
<dbReference type="PANTHER" id="PTHR42928">
    <property type="entry name" value="TRICARBOXYLATE-BINDING PROTEIN"/>
    <property type="match status" value="1"/>
</dbReference>
<dbReference type="SUPFAM" id="SSF53850">
    <property type="entry name" value="Periplasmic binding protein-like II"/>
    <property type="match status" value="1"/>
</dbReference>
<dbReference type="Gene3D" id="3.40.190.10">
    <property type="entry name" value="Periplasmic binding protein-like II"/>
    <property type="match status" value="1"/>
</dbReference>
<dbReference type="PIRSF" id="PIRSF017082">
    <property type="entry name" value="YflP"/>
    <property type="match status" value="1"/>
</dbReference>
<name>A0A7Y9LP39_9BURK</name>
<accession>A0A7Y9LP39</accession>
<reference evidence="2 3" key="1">
    <citation type="submission" date="2020-07" db="EMBL/GenBank/DDBJ databases">
        <title>Genomic Encyclopedia of Type Strains, Phase IV (KMG-V): Genome sequencing to study the core and pangenomes of soil and plant-associated prokaryotes.</title>
        <authorList>
            <person name="Whitman W."/>
        </authorList>
    </citation>
    <scope>NUCLEOTIDE SEQUENCE [LARGE SCALE GENOMIC DNA]</scope>
    <source>
        <strain evidence="2 3">SAS40</strain>
    </source>
</reference>
<evidence type="ECO:0000313" key="3">
    <source>
        <dbReference type="Proteomes" id="UP000542125"/>
    </source>
</evidence>
<comment type="similarity">
    <text evidence="1">Belongs to the UPF0065 (bug) family.</text>
</comment>
<dbReference type="Proteomes" id="UP000542125">
    <property type="component" value="Unassembled WGS sequence"/>
</dbReference>
<keyword evidence="3" id="KW-1185">Reference proteome</keyword>
<evidence type="ECO:0000256" key="1">
    <source>
        <dbReference type="ARBA" id="ARBA00006987"/>
    </source>
</evidence>
<dbReference type="EMBL" id="JACBYR010000001">
    <property type="protein sequence ID" value="NYE83968.1"/>
    <property type="molecule type" value="Genomic_DNA"/>
</dbReference>
<organism evidence="2 3">
    <name type="scientific">Pigmentiphaga litoralis</name>
    <dbReference type="NCBI Taxonomy" id="516702"/>
    <lineage>
        <taxon>Bacteria</taxon>
        <taxon>Pseudomonadati</taxon>
        <taxon>Pseudomonadota</taxon>
        <taxon>Betaproteobacteria</taxon>
        <taxon>Burkholderiales</taxon>
        <taxon>Alcaligenaceae</taxon>
        <taxon>Pigmentiphaga</taxon>
    </lineage>
</organism>
<dbReference type="Gene3D" id="3.40.190.150">
    <property type="entry name" value="Bordetella uptake gene, domain 1"/>
    <property type="match status" value="1"/>
</dbReference>
<protein>
    <submittedName>
        <fullName evidence="2">Tripartite-type tricarboxylate transporter receptor subunit TctC</fullName>
    </submittedName>
</protein>
<dbReference type="InterPro" id="IPR042100">
    <property type="entry name" value="Bug_dom1"/>
</dbReference>
<dbReference type="Pfam" id="PF03401">
    <property type="entry name" value="TctC"/>
    <property type="match status" value="1"/>
</dbReference>